<dbReference type="Proteomes" id="UP000199356">
    <property type="component" value="Unassembled WGS sequence"/>
</dbReference>
<reference evidence="1 2" key="1">
    <citation type="submission" date="2016-10" db="EMBL/GenBank/DDBJ databases">
        <authorList>
            <person name="de Groot N.N."/>
        </authorList>
    </citation>
    <scope>NUCLEOTIDE SEQUENCE [LARGE SCALE GENOMIC DNA]</scope>
    <source>
        <strain evidence="1 2">DSM 19547</strain>
    </source>
</reference>
<protein>
    <submittedName>
        <fullName evidence="1">Uncharacterized protein</fullName>
    </submittedName>
</protein>
<evidence type="ECO:0000313" key="2">
    <source>
        <dbReference type="Proteomes" id="UP000199356"/>
    </source>
</evidence>
<gene>
    <name evidence="1" type="ORF">SAMN04488047_1395</name>
</gene>
<accession>A0A1I5W2F5</accession>
<dbReference type="EMBL" id="FOXA01000039">
    <property type="protein sequence ID" value="SFQ13767.1"/>
    <property type="molecule type" value="Genomic_DNA"/>
</dbReference>
<evidence type="ECO:0000313" key="1">
    <source>
        <dbReference type="EMBL" id="SFQ13767.1"/>
    </source>
</evidence>
<proteinExistence type="predicted"/>
<dbReference type="OrthoDB" id="7854032at2"/>
<organism evidence="1 2">
    <name type="scientific">Tranquillimonas alkanivorans</name>
    <dbReference type="NCBI Taxonomy" id="441119"/>
    <lineage>
        <taxon>Bacteria</taxon>
        <taxon>Pseudomonadati</taxon>
        <taxon>Pseudomonadota</taxon>
        <taxon>Alphaproteobacteria</taxon>
        <taxon>Rhodobacterales</taxon>
        <taxon>Roseobacteraceae</taxon>
        <taxon>Tranquillimonas</taxon>
    </lineage>
</organism>
<dbReference type="RefSeq" id="WP_093425520.1">
    <property type="nucleotide sequence ID" value="NZ_FOXA01000039.1"/>
</dbReference>
<dbReference type="AlphaFoldDB" id="A0A1I5W2F5"/>
<dbReference type="STRING" id="441119.SAMN04488047_1395"/>
<name>A0A1I5W2F5_9RHOB</name>
<sequence>MSDKKENDAFSETVKQIARGNGYSDADIDGGMMFYARKNRLSNPPGEFDKAGRFDAAERTEAVKSVRAPSRAYPYPEMTAARTANHCAEVSGGVPLHVKRIAKARELVNRCEDAPDEVTREEIMRILKPVKEKIG</sequence>
<keyword evidence="2" id="KW-1185">Reference proteome</keyword>